<accession>A0AAW1NBF3</accession>
<protein>
    <submittedName>
        <fullName evidence="1">Uncharacterized protein</fullName>
    </submittedName>
</protein>
<reference evidence="1 2" key="1">
    <citation type="journal article" date="2024" name="BMC Genomics">
        <title>De novo assembly and annotation of Popillia japonica's genome with initial clues to its potential as an invasive pest.</title>
        <authorList>
            <person name="Cucini C."/>
            <person name="Boschi S."/>
            <person name="Funari R."/>
            <person name="Cardaioli E."/>
            <person name="Iannotti N."/>
            <person name="Marturano G."/>
            <person name="Paoli F."/>
            <person name="Bruttini M."/>
            <person name="Carapelli A."/>
            <person name="Frati F."/>
            <person name="Nardi F."/>
        </authorList>
    </citation>
    <scope>NUCLEOTIDE SEQUENCE [LARGE SCALE GENOMIC DNA]</scope>
    <source>
        <strain evidence="1">DMR45628</strain>
    </source>
</reference>
<dbReference type="EMBL" id="JASPKY010000007">
    <property type="protein sequence ID" value="KAK9754450.1"/>
    <property type="molecule type" value="Genomic_DNA"/>
</dbReference>
<evidence type="ECO:0000313" key="1">
    <source>
        <dbReference type="EMBL" id="KAK9754450.1"/>
    </source>
</evidence>
<dbReference type="Proteomes" id="UP001458880">
    <property type="component" value="Unassembled WGS sequence"/>
</dbReference>
<proteinExistence type="predicted"/>
<comment type="caution">
    <text evidence="1">The sequence shown here is derived from an EMBL/GenBank/DDBJ whole genome shotgun (WGS) entry which is preliminary data.</text>
</comment>
<keyword evidence="2" id="KW-1185">Reference proteome</keyword>
<evidence type="ECO:0000313" key="2">
    <source>
        <dbReference type="Proteomes" id="UP001458880"/>
    </source>
</evidence>
<organism evidence="1 2">
    <name type="scientific">Popillia japonica</name>
    <name type="common">Japanese beetle</name>
    <dbReference type="NCBI Taxonomy" id="7064"/>
    <lineage>
        <taxon>Eukaryota</taxon>
        <taxon>Metazoa</taxon>
        <taxon>Ecdysozoa</taxon>
        <taxon>Arthropoda</taxon>
        <taxon>Hexapoda</taxon>
        <taxon>Insecta</taxon>
        <taxon>Pterygota</taxon>
        <taxon>Neoptera</taxon>
        <taxon>Endopterygota</taxon>
        <taxon>Coleoptera</taxon>
        <taxon>Polyphaga</taxon>
        <taxon>Scarabaeiformia</taxon>
        <taxon>Scarabaeidae</taxon>
        <taxon>Rutelinae</taxon>
        <taxon>Popillia</taxon>
    </lineage>
</organism>
<gene>
    <name evidence="1" type="ORF">QE152_g1272</name>
</gene>
<sequence>MEIKQTCVERRKLMSHLQNKRVCKGTGRQKNGESSITAYIQRTDKGLVRAVRSKDAALQIKSARGGVNAIITSQCSFRHSVLDVIA</sequence>
<dbReference type="AlphaFoldDB" id="A0AAW1NBF3"/>
<name>A0AAW1NBF3_POPJA</name>